<feature type="compositionally biased region" description="Low complexity" evidence="1">
    <location>
        <begin position="1"/>
        <end position="17"/>
    </location>
</feature>
<feature type="compositionally biased region" description="Basic and acidic residues" evidence="1">
    <location>
        <begin position="36"/>
        <end position="56"/>
    </location>
</feature>
<accession>A0A511HDU0</accession>
<organism evidence="2 3">
    <name type="scientific">Myxococcus virescens</name>
    <dbReference type="NCBI Taxonomy" id="83456"/>
    <lineage>
        <taxon>Bacteria</taxon>
        <taxon>Pseudomonadati</taxon>
        <taxon>Myxococcota</taxon>
        <taxon>Myxococcia</taxon>
        <taxon>Myxococcales</taxon>
        <taxon>Cystobacterineae</taxon>
        <taxon>Myxococcaceae</taxon>
        <taxon>Myxococcus</taxon>
    </lineage>
</organism>
<name>A0A511HDU0_9BACT</name>
<gene>
    <name evidence="2" type="ORF">MVI01_33780</name>
</gene>
<feature type="region of interest" description="Disordered" evidence="1">
    <location>
        <begin position="1"/>
        <end position="56"/>
    </location>
</feature>
<proteinExistence type="predicted"/>
<reference evidence="2 3" key="1">
    <citation type="submission" date="2019-07" db="EMBL/GenBank/DDBJ databases">
        <title>Whole genome shotgun sequence of Myxococcus virescens NBRC 100334.</title>
        <authorList>
            <person name="Hosoyama A."/>
            <person name="Uohara A."/>
            <person name="Ohji S."/>
            <person name="Ichikawa N."/>
        </authorList>
    </citation>
    <scope>NUCLEOTIDE SEQUENCE [LARGE SCALE GENOMIC DNA]</scope>
    <source>
        <strain evidence="2 3">NBRC 100334</strain>
    </source>
</reference>
<dbReference type="EMBL" id="BJVY01000017">
    <property type="protein sequence ID" value="GEL71594.1"/>
    <property type="molecule type" value="Genomic_DNA"/>
</dbReference>
<protein>
    <submittedName>
        <fullName evidence="2">Uncharacterized protein</fullName>
    </submittedName>
</protein>
<dbReference type="Proteomes" id="UP000321224">
    <property type="component" value="Unassembled WGS sequence"/>
</dbReference>
<evidence type="ECO:0000256" key="1">
    <source>
        <dbReference type="SAM" id="MobiDB-lite"/>
    </source>
</evidence>
<dbReference type="AlphaFoldDB" id="A0A511HDU0"/>
<evidence type="ECO:0000313" key="2">
    <source>
        <dbReference type="EMBL" id="GEL71594.1"/>
    </source>
</evidence>
<sequence>MQMSRAAAETGAGAGRADVLRTAGRDPVPPEGAPEGGRRRAGGEPLDMRITDFLSK</sequence>
<evidence type="ECO:0000313" key="3">
    <source>
        <dbReference type="Proteomes" id="UP000321224"/>
    </source>
</evidence>
<comment type="caution">
    <text evidence="2">The sequence shown here is derived from an EMBL/GenBank/DDBJ whole genome shotgun (WGS) entry which is preliminary data.</text>
</comment>